<evidence type="ECO:0000313" key="9">
    <source>
        <dbReference type="Proteomes" id="UP001157126"/>
    </source>
</evidence>
<reference evidence="9" key="1">
    <citation type="journal article" date="2019" name="Int. J. Syst. Evol. Microbiol.">
        <title>The Global Catalogue of Microorganisms (GCM) 10K type strain sequencing project: providing services to taxonomists for standard genome sequencing and annotation.</title>
        <authorList>
            <consortium name="The Broad Institute Genomics Platform"/>
            <consortium name="The Broad Institute Genome Sequencing Center for Infectious Disease"/>
            <person name="Wu L."/>
            <person name="Ma J."/>
        </authorList>
    </citation>
    <scope>NUCLEOTIDE SEQUENCE [LARGE SCALE GENOMIC DNA]</scope>
    <source>
        <strain evidence="9">NBRC 113072</strain>
    </source>
</reference>
<dbReference type="HAMAP" id="MF_00045">
    <property type="entry name" value="Oligoribonuclease"/>
    <property type="match status" value="1"/>
</dbReference>
<sequence length="258" mass="28687">MRHHVRMRAGADVATPEFDRIDPPGAGGRERSGPPYLRRPTKAQLRVATVSKSSSSAHERIVWIDCEMTGLDLERDALIEVAALVTDYELQPLGEGIEVVIRPEPQALEQMGDFVRTMHTESGLLAVLEDGLTMEEAQATVLDYVREHAPTPRKSPLGGNTVGTDRTFLVRDMPELEGHLHYRNIDVSSIKELARRWYPRVFHHAPAKHGGHRALADIKDSIAELRYYREAVFVPLPGPDSATAKELGARHAALRADL</sequence>
<keyword evidence="3 5" id="KW-0378">Hydrolase</keyword>
<dbReference type="PANTHER" id="PTHR11046">
    <property type="entry name" value="OLIGORIBONUCLEASE, MITOCHONDRIAL"/>
    <property type="match status" value="1"/>
</dbReference>
<dbReference type="EC" id="3.1.-.-" evidence="5"/>
<evidence type="ECO:0000256" key="1">
    <source>
        <dbReference type="ARBA" id="ARBA00009921"/>
    </source>
</evidence>
<dbReference type="PANTHER" id="PTHR11046:SF0">
    <property type="entry name" value="OLIGORIBONUCLEASE, MITOCHONDRIAL"/>
    <property type="match status" value="1"/>
</dbReference>
<feature type="region of interest" description="Disordered" evidence="6">
    <location>
        <begin position="1"/>
        <end position="38"/>
    </location>
</feature>
<evidence type="ECO:0000256" key="4">
    <source>
        <dbReference type="ARBA" id="ARBA00022839"/>
    </source>
</evidence>
<comment type="similarity">
    <text evidence="1 5">Belongs to the oligoribonuclease family.</text>
</comment>
<name>A0ABQ6IP08_9MICO</name>
<dbReference type="InterPro" id="IPR013520">
    <property type="entry name" value="Ribonucl_H"/>
</dbReference>
<dbReference type="SUPFAM" id="SSF53098">
    <property type="entry name" value="Ribonuclease H-like"/>
    <property type="match status" value="1"/>
</dbReference>
<evidence type="ECO:0000313" key="8">
    <source>
        <dbReference type="EMBL" id="GMA39060.1"/>
    </source>
</evidence>
<keyword evidence="2 5" id="KW-0540">Nuclease</keyword>
<evidence type="ECO:0000256" key="2">
    <source>
        <dbReference type="ARBA" id="ARBA00022722"/>
    </source>
</evidence>
<dbReference type="InterPro" id="IPR012337">
    <property type="entry name" value="RNaseH-like_sf"/>
</dbReference>
<comment type="function">
    <text evidence="5">3'-to-5' exoribonuclease specific for small oligoribonucleotides.</text>
</comment>
<dbReference type="Pfam" id="PF00929">
    <property type="entry name" value="RNase_T"/>
    <property type="match status" value="1"/>
</dbReference>
<dbReference type="Gene3D" id="3.30.420.10">
    <property type="entry name" value="Ribonuclease H-like superfamily/Ribonuclease H"/>
    <property type="match status" value="1"/>
</dbReference>
<organism evidence="8 9">
    <name type="scientific">Mobilicoccus caccae</name>
    <dbReference type="NCBI Taxonomy" id="1859295"/>
    <lineage>
        <taxon>Bacteria</taxon>
        <taxon>Bacillati</taxon>
        <taxon>Actinomycetota</taxon>
        <taxon>Actinomycetes</taxon>
        <taxon>Micrococcales</taxon>
        <taxon>Dermatophilaceae</taxon>
        <taxon>Mobilicoccus</taxon>
    </lineage>
</organism>
<feature type="active site" evidence="5">
    <location>
        <position position="182"/>
    </location>
</feature>
<gene>
    <name evidence="5 8" type="primary">orn</name>
    <name evidence="8" type="ORF">GCM10025883_11050</name>
</gene>
<keyword evidence="5" id="KW-0963">Cytoplasm</keyword>
<dbReference type="EMBL" id="BSUO01000001">
    <property type="protein sequence ID" value="GMA39060.1"/>
    <property type="molecule type" value="Genomic_DNA"/>
</dbReference>
<dbReference type="InterPro" id="IPR022894">
    <property type="entry name" value="Oligoribonuclease"/>
</dbReference>
<evidence type="ECO:0000259" key="7">
    <source>
        <dbReference type="SMART" id="SM00479"/>
    </source>
</evidence>
<dbReference type="Proteomes" id="UP001157126">
    <property type="component" value="Unassembled WGS sequence"/>
</dbReference>
<comment type="caution">
    <text evidence="8">The sequence shown here is derived from an EMBL/GenBank/DDBJ whole genome shotgun (WGS) entry which is preliminary data.</text>
</comment>
<dbReference type="NCBIfam" id="NF003765">
    <property type="entry name" value="PRK05359.1"/>
    <property type="match status" value="1"/>
</dbReference>
<keyword evidence="9" id="KW-1185">Reference proteome</keyword>
<feature type="domain" description="Exonuclease" evidence="7">
    <location>
        <begin position="60"/>
        <end position="234"/>
    </location>
</feature>
<dbReference type="SMART" id="SM00479">
    <property type="entry name" value="EXOIII"/>
    <property type="match status" value="1"/>
</dbReference>
<evidence type="ECO:0000256" key="5">
    <source>
        <dbReference type="HAMAP-Rule" id="MF_00045"/>
    </source>
</evidence>
<dbReference type="CDD" id="cd06135">
    <property type="entry name" value="Orn"/>
    <property type="match status" value="1"/>
</dbReference>
<evidence type="ECO:0000256" key="6">
    <source>
        <dbReference type="SAM" id="MobiDB-lite"/>
    </source>
</evidence>
<feature type="compositionally biased region" description="Basic and acidic residues" evidence="6">
    <location>
        <begin position="17"/>
        <end position="32"/>
    </location>
</feature>
<keyword evidence="4 5" id="KW-0269">Exonuclease</keyword>
<comment type="subcellular location">
    <subcellularLocation>
        <location evidence="5">Cytoplasm</location>
    </subcellularLocation>
</comment>
<proteinExistence type="inferred from homology"/>
<dbReference type="InterPro" id="IPR036397">
    <property type="entry name" value="RNaseH_sf"/>
</dbReference>
<evidence type="ECO:0000256" key="3">
    <source>
        <dbReference type="ARBA" id="ARBA00022801"/>
    </source>
</evidence>
<accession>A0ABQ6IP08</accession>
<protein>
    <recommendedName>
        <fullName evidence="5">Oligoribonuclease</fullName>
        <ecNumber evidence="5">3.1.-.-</ecNumber>
    </recommendedName>
</protein>